<dbReference type="VEuPathDB" id="PlasmoDB:PVBDA_1405170"/>
<gene>
    <name evidence="3" type="ORF">PVSEL_1405230</name>
</gene>
<dbReference type="VEuPathDB" id="PlasmoDB:PVLDE_1405010"/>
<dbReference type="AlphaFoldDB" id="A0A6V7TJF3"/>
<evidence type="ECO:0000313" key="3">
    <source>
        <dbReference type="EMBL" id="CAD2114132.1"/>
    </source>
</evidence>
<proteinExistence type="predicted"/>
<reference evidence="3 4" key="1">
    <citation type="submission" date="2020-08" db="EMBL/GenBank/DDBJ databases">
        <authorList>
            <person name="Ramaprasad A."/>
        </authorList>
    </citation>
    <scope>NUCLEOTIDE SEQUENCE [LARGE SCALE GENOMIC DNA]</scope>
</reference>
<evidence type="ECO:0000256" key="2">
    <source>
        <dbReference type="SAM" id="Phobius"/>
    </source>
</evidence>
<protein>
    <submittedName>
        <fullName evidence="3">Protein TOC75, putative</fullName>
    </submittedName>
</protein>
<organism evidence="3 4">
    <name type="scientific">Plasmodium vinckei</name>
    <dbReference type="NCBI Taxonomy" id="5860"/>
    <lineage>
        <taxon>Eukaryota</taxon>
        <taxon>Sar</taxon>
        <taxon>Alveolata</taxon>
        <taxon>Apicomplexa</taxon>
        <taxon>Aconoidasida</taxon>
        <taxon>Haemosporida</taxon>
        <taxon>Plasmodiidae</taxon>
        <taxon>Plasmodium</taxon>
        <taxon>Plasmodium (Vinckeia)</taxon>
    </lineage>
</organism>
<sequence length="988" mass="116992">MFKKQKNNQGIRKCDDNLREYLNGVIKFVILIYILASVKCNKIQKTGYATIQNKLYGNYHNESQEYKYKKISPNKLFYLENTNKLKEIWNKVKNGYIRNPNNANEKTIKTDSEFRSSKSPIQNDTDNNNETINSVIINNSTIIDQNGLSNLLKRNNLTTISHKDINQIIKIINEYYIQTNHIFSNVLKYEIKNENDKKTLIIYVNELILDKDCIKVNVYKEGEKRDETKSEQKEDEHATEKTEKEELPKKETSNGKLPINLPNTKEKNLQNSNVNNVKEIIFERENILSKDVLQYELSVKKKKYSDRVKKMFEKKMNIKESSIFVWDGKMYDLLIKSNLFKYIHVRLTFDKSINKHILEIDVVENKNMIFIPSISKSFNSILEFCINLTFSYLHSLNFSDKFRIKFFQNLNYKNNKHNYDIIFVNDTIEIEKLKKNFPSYSIYGFNTNKVYKKELNNSFLNDFINIINSQCKKKNEENSERNNTTKEQRRFKGFVQTKDIYNYLNTNKFFIFYIKKIHNTIFELKVKIKKNVLHNFLCFLKTPDNTLASQSSLSSGDTKVRNTSQISRMAQKFLNSKYNYFIKRKTNDVLLNKLYNIYGSTFKCSLSLNACSSNIFEKTKFLNTFFNLKNKIDLIFYFNTNKNFSVDSFANISLDENGKNTSKSINTKSFYSYLLSYFKDINKGKYYNIDKINNIHLNYTFYFNKNYKIPISKYVLNLKNIFKKKKLTNQVEGIEKEEGSTQQIIQNNMRNKVKLGAFSPWNFINLNINDIQLLINLEFSLTKNLWNYKGINISNNNNKWFEKKLADIPYAIFNELFNMNNEQNTHNNLNFFKENVEKIEIYKNDLSDSSNYNIHNVNINDATNEYLNKMNCSVNYKLVFPILFNNYFLNLMNMKLYLFLNYNLFDKPQTSRNISTTNNKNKNTITSNFLKLNYLKKKQKKKQIPSYGFGIIFSNINAFLNFRINSKSMLPSLVMQLNQDTSKFKYLL</sequence>
<feature type="region of interest" description="Disordered" evidence="1">
    <location>
        <begin position="222"/>
        <end position="265"/>
    </location>
</feature>
<dbReference type="VEuPathDB" id="PlasmoDB:PVSEL_1405230"/>
<keyword evidence="2" id="KW-0472">Membrane</keyword>
<dbReference type="EMBL" id="LR865435">
    <property type="protein sequence ID" value="CAD2114132.1"/>
    <property type="molecule type" value="Genomic_DNA"/>
</dbReference>
<keyword evidence="2" id="KW-1133">Transmembrane helix</keyword>
<feature type="region of interest" description="Disordered" evidence="1">
    <location>
        <begin position="110"/>
        <end position="129"/>
    </location>
</feature>
<dbReference type="VEuPathDB" id="PlasmoDB:PVVCY_1405130"/>
<keyword evidence="2" id="KW-0812">Transmembrane</keyword>
<feature type="compositionally biased region" description="Polar residues" evidence="1">
    <location>
        <begin position="117"/>
        <end position="126"/>
    </location>
</feature>
<evidence type="ECO:0000313" key="4">
    <source>
        <dbReference type="Proteomes" id="UP000515697"/>
    </source>
</evidence>
<dbReference type="Proteomes" id="UP000515697">
    <property type="component" value="Chromosome PVSEL_14"/>
</dbReference>
<dbReference type="VEuPathDB" id="PlasmoDB:PVPCR_1405240"/>
<accession>A0A6V7TJF3</accession>
<feature type="compositionally biased region" description="Basic and acidic residues" evidence="1">
    <location>
        <begin position="222"/>
        <end position="253"/>
    </location>
</feature>
<feature type="transmembrane region" description="Helical" evidence="2">
    <location>
        <begin position="21"/>
        <end position="38"/>
    </location>
</feature>
<evidence type="ECO:0000256" key="1">
    <source>
        <dbReference type="SAM" id="MobiDB-lite"/>
    </source>
</evidence>
<name>A0A6V7TJF3_PLAVN</name>